<feature type="transmembrane region" description="Helical" evidence="1">
    <location>
        <begin position="520"/>
        <end position="541"/>
    </location>
</feature>
<name>A0A1M5WTX5_9FIRM</name>
<organism evidence="2 3">
    <name type="scientific">Sporanaerobacter acetigenes DSM 13106</name>
    <dbReference type="NCBI Taxonomy" id="1123281"/>
    <lineage>
        <taxon>Bacteria</taxon>
        <taxon>Bacillati</taxon>
        <taxon>Bacillota</taxon>
        <taxon>Tissierellia</taxon>
        <taxon>Tissierellales</taxon>
        <taxon>Sporanaerobacteraceae</taxon>
        <taxon>Sporanaerobacter</taxon>
    </lineage>
</organism>
<proteinExistence type="predicted"/>
<reference evidence="2 3" key="1">
    <citation type="submission" date="2016-11" db="EMBL/GenBank/DDBJ databases">
        <authorList>
            <person name="Jaros S."/>
            <person name="Januszkiewicz K."/>
            <person name="Wedrychowicz H."/>
        </authorList>
    </citation>
    <scope>NUCLEOTIDE SEQUENCE [LARGE SCALE GENOMIC DNA]</scope>
    <source>
        <strain evidence="2 3">DSM 13106</strain>
    </source>
</reference>
<keyword evidence="1" id="KW-0472">Membrane</keyword>
<dbReference type="OrthoDB" id="1708286at2"/>
<feature type="transmembrane region" description="Helical" evidence="1">
    <location>
        <begin position="491"/>
        <end position="508"/>
    </location>
</feature>
<keyword evidence="3" id="KW-1185">Reference proteome</keyword>
<feature type="transmembrane region" description="Helical" evidence="1">
    <location>
        <begin position="417"/>
        <end position="440"/>
    </location>
</feature>
<evidence type="ECO:0000256" key="1">
    <source>
        <dbReference type="SAM" id="Phobius"/>
    </source>
</evidence>
<dbReference type="STRING" id="1123281.SAMN02745180_01390"/>
<evidence type="ECO:0000313" key="3">
    <source>
        <dbReference type="Proteomes" id="UP000184389"/>
    </source>
</evidence>
<evidence type="ECO:0000313" key="2">
    <source>
        <dbReference type="EMBL" id="SHH90594.1"/>
    </source>
</evidence>
<gene>
    <name evidence="2" type="ORF">SAMN02745180_01390</name>
</gene>
<feature type="transmembrane region" description="Helical" evidence="1">
    <location>
        <begin position="452"/>
        <end position="471"/>
    </location>
</feature>
<dbReference type="Proteomes" id="UP000184389">
    <property type="component" value="Unassembled WGS sequence"/>
</dbReference>
<sequence length="542" mass="62384">MKKTIVLFIAFFIFISVFHIYYNADIIARPPSFDWSRDVDLQSIKFNRTPLAGIDDDNNVLLVYPYENGEGKVGVNLYDEKLELVKDEVVDIEELNFNKISKDEIFVYGSRIYWRDNLLNKVYMGRFDDGYKKIEIFSEIDNVSRMSVYSGGEFDYLAYVDKDDIFIANIKDGSVKTIEGPKNQPDIKDIKVFKDSQKIYLQFAKKDKDSGYKEIFVSECDGENWTKPLMLNKINEVKISIKDMSIFADDVNVYSIVTIQGDDKSSFTYIVDGYNKSTKDVFETLRLNNVMKYGVGNFSSTPVAINSTNEGIELITTAPTTIDMYSRNASNVLKLLLDDSGIKKVKLLSKTKSWSNRPNYIRGNYEYIFWNESEEGCNQIKGATTEKTVLNRTTNKTREIIAEAIGEEVPVLISFNFLLSFGGRLISIFPAIMWLVYIFIYNEKLQKKQDKMFLIGIAIFYIFQLMSVKDFYVSQAIIFMPEALKISGAKFIYPTIFTTIGWLGANLYKKSANVKEGYKVYSTFLVVSYILMNHLYSPYLFK</sequence>
<dbReference type="AlphaFoldDB" id="A0A1M5WTX5"/>
<feature type="transmembrane region" description="Helical" evidence="1">
    <location>
        <begin position="5"/>
        <end position="22"/>
    </location>
</feature>
<protein>
    <submittedName>
        <fullName evidence="2">Uncharacterized protein</fullName>
    </submittedName>
</protein>
<dbReference type="EMBL" id="FQXR01000005">
    <property type="protein sequence ID" value="SHH90594.1"/>
    <property type="molecule type" value="Genomic_DNA"/>
</dbReference>
<accession>A0A1M5WTX5</accession>
<dbReference type="RefSeq" id="WP_072744060.1">
    <property type="nucleotide sequence ID" value="NZ_FQXR01000005.1"/>
</dbReference>
<keyword evidence="1" id="KW-0812">Transmembrane</keyword>
<keyword evidence="1" id="KW-1133">Transmembrane helix</keyword>